<dbReference type="HOGENOM" id="CLU_1816509_0_0_1"/>
<evidence type="ECO:0000313" key="2">
    <source>
        <dbReference type="Proteomes" id="UP000054549"/>
    </source>
</evidence>
<organism evidence="1 2">
    <name type="scientific">Amanita muscaria (strain Koide BX008)</name>
    <dbReference type="NCBI Taxonomy" id="946122"/>
    <lineage>
        <taxon>Eukaryota</taxon>
        <taxon>Fungi</taxon>
        <taxon>Dikarya</taxon>
        <taxon>Basidiomycota</taxon>
        <taxon>Agaricomycotina</taxon>
        <taxon>Agaricomycetes</taxon>
        <taxon>Agaricomycetidae</taxon>
        <taxon>Agaricales</taxon>
        <taxon>Pluteineae</taxon>
        <taxon>Amanitaceae</taxon>
        <taxon>Amanita</taxon>
    </lineage>
</organism>
<gene>
    <name evidence="1" type="ORF">M378DRAFT_68025</name>
</gene>
<dbReference type="InParanoid" id="A0A0C2TS02"/>
<sequence length="140" mass="15705">MDRFFSPHMPETLAHAHITENKPSWQLDHTSVDETLIAGCASYCAFDRYLGGADLFLPPRTRKELESILRRYSCDAIHNTIATTRAPLKPGGYSKICHLAEKSIKNVLDTGDNAKVLISLHSSARHEAKYHRKQLMSVAT</sequence>
<dbReference type="EMBL" id="KN818224">
    <property type="protein sequence ID" value="KIL70049.1"/>
    <property type="molecule type" value="Genomic_DNA"/>
</dbReference>
<dbReference type="STRING" id="946122.A0A0C2TS02"/>
<reference evidence="1 2" key="1">
    <citation type="submission" date="2014-04" db="EMBL/GenBank/DDBJ databases">
        <title>Evolutionary Origins and Diversification of the Mycorrhizal Mutualists.</title>
        <authorList>
            <consortium name="DOE Joint Genome Institute"/>
            <consortium name="Mycorrhizal Genomics Consortium"/>
            <person name="Kohler A."/>
            <person name="Kuo A."/>
            <person name="Nagy L.G."/>
            <person name="Floudas D."/>
            <person name="Copeland A."/>
            <person name="Barry K.W."/>
            <person name="Cichocki N."/>
            <person name="Veneault-Fourrey C."/>
            <person name="LaButti K."/>
            <person name="Lindquist E.A."/>
            <person name="Lipzen A."/>
            <person name="Lundell T."/>
            <person name="Morin E."/>
            <person name="Murat C."/>
            <person name="Riley R."/>
            <person name="Ohm R."/>
            <person name="Sun H."/>
            <person name="Tunlid A."/>
            <person name="Henrissat B."/>
            <person name="Grigoriev I.V."/>
            <person name="Hibbett D.S."/>
            <person name="Martin F."/>
        </authorList>
    </citation>
    <scope>NUCLEOTIDE SEQUENCE [LARGE SCALE GENOMIC DNA]</scope>
    <source>
        <strain evidence="1 2">Koide BX008</strain>
    </source>
</reference>
<keyword evidence="2" id="KW-1185">Reference proteome</keyword>
<evidence type="ECO:0000313" key="1">
    <source>
        <dbReference type="EMBL" id="KIL70049.1"/>
    </source>
</evidence>
<dbReference type="OrthoDB" id="3229989at2759"/>
<protein>
    <submittedName>
        <fullName evidence="1">Uncharacterized protein</fullName>
    </submittedName>
</protein>
<dbReference type="Proteomes" id="UP000054549">
    <property type="component" value="Unassembled WGS sequence"/>
</dbReference>
<name>A0A0C2TS02_AMAMK</name>
<accession>A0A0C2TS02</accession>
<proteinExistence type="predicted"/>
<dbReference type="AlphaFoldDB" id="A0A0C2TS02"/>